<proteinExistence type="predicted"/>
<dbReference type="EMBL" id="HG994367">
    <property type="protein sequence ID" value="CAF1709000.1"/>
    <property type="molecule type" value="Genomic_DNA"/>
</dbReference>
<dbReference type="Gene3D" id="2.40.50.140">
    <property type="entry name" value="Nucleic acid-binding proteins"/>
    <property type="match status" value="1"/>
</dbReference>
<dbReference type="InterPro" id="IPR012340">
    <property type="entry name" value="NA-bd_OB-fold"/>
</dbReference>
<gene>
    <name evidence="2" type="ORF">DARMORV10_C03P72170.1</name>
</gene>
<dbReference type="SUPFAM" id="SSF50249">
    <property type="entry name" value="Nucleic acid-binding proteins"/>
    <property type="match status" value="1"/>
</dbReference>
<accession>A0A816IG80</accession>
<feature type="region of interest" description="Disordered" evidence="1">
    <location>
        <begin position="457"/>
        <end position="482"/>
    </location>
</feature>
<organism evidence="2">
    <name type="scientific">Brassica napus</name>
    <name type="common">Rape</name>
    <dbReference type="NCBI Taxonomy" id="3708"/>
    <lineage>
        <taxon>Eukaryota</taxon>
        <taxon>Viridiplantae</taxon>
        <taxon>Streptophyta</taxon>
        <taxon>Embryophyta</taxon>
        <taxon>Tracheophyta</taxon>
        <taxon>Spermatophyta</taxon>
        <taxon>Magnoliopsida</taxon>
        <taxon>eudicotyledons</taxon>
        <taxon>Gunneridae</taxon>
        <taxon>Pentapetalae</taxon>
        <taxon>rosids</taxon>
        <taxon>malvids</taxon>
        <taxon>Brassicales</taxon>
        <taxon>Brassicaceae</taxon>
        <taxon>Brassiceae</taxon>
        <taxon>Brassica</taxon>
    </lineage>
</organism>
<feature type="compositionally biased region" description="Polar residues" evidence="1">
    <location>
        <begin position="29"/>
        <end position="51"/>
    </location>
</feature>
<reference evidence="2" key="1">
    <citation type="submission" date="2021-01" db="EMBL/GenBank/DDBJ databases">
        <authorList>
            <consortium name="Genoscope - CEA"/>
            <person name="William W."/>
        </authorList>
    </citation>
    <scope>NUCLEOTIDE SEQUENCE</scope>
</reference>
<sequence>MKLSGVSDSGKTNGEAAVPSIPVKPVAQTGDSSGDLSPPVRSNQSAKSVPLPASTSVLGAKPLSLVSSSAKYKAIARDNVGEMITFKDMTFGPHEGEVRFQLIHFWEAWNAQTKVLIGLEMLLIDEEENVIQGFILYGRNKTYLRHMKAGATYRLNKFFGSKSKTIYRVAEPSVTISFSWNSVLSVLEDSSICFPEDRFRIHGYREFEAASDLRGDLYGSSDSIMLDEAEIVASRRVDLHVQTHDDPVLKLYLWDKAAFEFCEKFKAPEGTARVLSLSSMAFSRVFLDSDVQETRFYLSWLNSNLDVANRVNVEVVTKPETATLGELFSYMNQASAKVAWFECTSTIDDVVHGSGWYYIGCGVCHTKATKGSTTLMCKKCGKSEIVGVAQYLSKLSAYDHNGQAVFVVLGEELTGKKAAELVERYYQTRRFIVMVSNYNMTGKTQTLTVTKVLPLKAPEPEGNLGENVDEEPDNEKDDHADE</sequence>
<dbReference type="PANTHER" id="PTHR47165">
    <property type="entry name" value="OS03G0429900 PROTEIN"/>
    <property type="match status" value="1"/>
</dbReference>
<dbReference type="CDD" id="cd04480">
    <property type="entry name" value="RPA1_DBD_A_like"/>
    <property type="match status" value="1"/>
</dbReference>
<dbReference type="PANTHER" id="PTHR47165:SF4">
    <property type="entry name" value="OS03G0429900 PROTEIN"/>
    <property type="match status" value="1"/>
</dbReference>
<feature type="compositionally biased region" description="Polar residues" evidence="1">
    <location>
        <begin position="1"/>
        <end position="12"/>
    </location>
</feature>
<evidence type="ECO:0000313" key="2">
    <source>
        <dbReference type="EMBL" id="CAF1709000.1"/>
    </source>
</evidence>
<feature type="region of interest" description="Disordered" evidence="1">
    <location>
        <begin position="1"/>
        <end position="51"/>
    </location>
</feature>
<protein>
    <submittedName>
        <fullName evidence="2">(rape) hypothetical protein</fullName>
    </submittedName>
</protein>
<dbReference type="Proteomes" id="UP001295469">
    <property type="component" value="Chromosome C03"/>
</dbReference>
<name>A0A816IG80_BRANA</name>
<evidence type="ECO:0000256" key="1">
    <source>
        <dbReference type="SAM" id="MobiDB-lite"/>
    </source>
</evidence>
<dbReference type="AlphaFoldDB" id="A0A816IG80"/>